<protein>
    <recommendedName>
        <fullName evidence="3">CoA transferase</fullName>
    </recommendedName>
</protein>
<name>A0A383BXQ2_9ZZZZ</name>
<proteinExistence type="predicted"/>
<dbReference type="InterPro" id="IPR003673">
    <property type="entry name" value="CoA-Trfase_fam_III"/>
</dbReference>
<dbReference type="Pfam" id="PF02515">
    <property type="entry name" value="CoA_transf_3"/>
    <property type="match status" value="1"/>
</dbReference>
<dbReference type="EMBL" id="UINC01203764">
    <property type="protein sequence ID" value="SVE24168.1"/>
    <property type="molecule type" value="Genomic_DNA"/>
</dbReference>
<accession>A0A383BXQ2</accession>
<dbReference type="SUPFAM" id="SSF89796">
    <property type="entry name" value="CoA-transferase family III (CaiB/BaiF)"/>
    <property type="match status" value="1"/>
</dbReference>
<dbReference type="InterPro" id="IPR023606">
    <property type="entry name" value="CoA-Trfase_III_dom_1_sf"/>
</dbReference>
<dbReference type="Gene3D" id="3.40.50.10540">
    <property type="entry name" value="Crotonobetainyl-coa:carnitine coa-transferase, domain 1"/>
    <property type="match status" value="1"/>
</dbReference>
<evidence type="ECO:0008006" key="3">
    <source>
        <dbReference type="Google" id="ProtNLM"/>
    </source>
</evidence>
<dbReference type="GO" id="GO:0008410">
    <property type="term" value="F:CoA-transferase activity"/>
    <property type="evidence" value="ECO:0007669"/>
    <property type="project" value="TreeGrafter"/>
</dbReference>
<sequence>MSVPSLQDVVVVELSVGVAGSYATRLLTELGALTIKVEPILGDPVRNSHPLIATKSGNVSAFYTWLNAGKHSVVLPLLGEGDDRIDELYRRADIVFHSEQGLQADQLEEKIVAINPLAVVVSITPYGRSGTRKDWSVSPLTEYATGGYHFFSGDPLREPIALPGHQVEFHAAQHAAFAGLAGFYNTCSTGE</sequence>
<reference evidence="2" key="1">
    <citation type="submission" date="2018-05" db="EMBL/GenBank/DDBJ databases">
        <authorList>
            <person name="Lanie J.A."/>
            <person name="Ng W.-L."/>
            <person name="Kazmierczak K.M."/>
            <person name="Andrzejewski T.M."/>
            <person name="Davidsen T.M."/>
            <person name="Wayne K.J."/>
            <person name="Tettelin H."/>
            <person name="Glass J.I."/>
            <person name="Rusch D."/>
            <person name="Podicherti R."/>
            <person name="Tsui H.-C.T."/>
            <person name="Winkler M.E."/>
        </authorList>
    </citation>
    <scope>NUCLEOTIDE SEQUENCE</scope>
</reference>
<gene>
    <name evidence="2" type="ORF">METZ01_LOCUS477022</name>
</gene>
<organism evidence="2">
    <name type="scientific">marine metagenome</name>
    <dbReference type="NCBI Taxonomy" id="408172"/>
    <lineage>
        <taxon>unclassified sequences</taxon>
        <taxon>metagenomes</taxon>
        <taxon>ecological metagenomes</taxon>
    </lineage>
</organism>
<dbReference type="AlphaFoldDB" id="A0A383BXQ2"/>
<keyword evidence="1" id="KW-0808">Transferase</keyword>
<feature type="non-terminal residue" evidence="2">
    <location>
        <position position="191"/>
    </location>
</feature>
<evidence type="ECO:0000313" key="2">
    <source>
        <dbReference type="EMBL" id="SVE24168.1"/>
    </source>
</evidence>
<dbReference type="PANTHER" id="PTHR48207">
    <property type="entry name" value="SUCCINATE--HYDROXYMETHYLGLUTARATE COA-TRANSFERASE"/>
    <property type="match status" value="1"/>
</dbReference>
<dbReference type="InterPro" id="IPR050483">
    <property type="entry name" value="CoA-transferase_III_domain"/>
</dbReference>
<dbReference type="PANTHER" id="PTHR48207:SF3">
    <property type="entry name" value="SUCCINATE--HYDROXYMETHYLGLUTARATE COA-TRANSFERASE"/>
    <property type="match status" value="1"/>
</dbReference>
<evidence type="ECO:0000256" key="1">
    <source>
        <dbReference type="ARBA" id="ARBA00022679"/>
    </source>
</evidence>